<keyword evidence="2" id="KW-1185">Reference proteome</keyword>
<name>A0A5B7EQE2_PORTR</name>
<protein>
    <submittedName>
        <fullName evidence="1">Uncharacterized protein</fullName>
    </submittedName>
</protein>
<gene>
    <name evidence="1" type="ORF">E2C01_028780</name>
</gene>
<evidence type="ECO:0000313" key="2">
    <source>
        <dbReference type="Proteomes" id="UP000324222"/>
    </source>
</evidence>
<dbReference type="Proteomes" id="UP000324222">
    <property type="component" value="Unassembled WGS sequence"/>
</dbReference>
<organism evidence="1 2">
    <name type="scientific">Portunus trituberculatus</name>
    <name type="common">Swimming crab</name>
    <name type="synonym">Neptunus trituberculatus</name>
    <dbReference type="NCBI Taxonomy" id="210409"/>
    <lineage>
        <taxon>Eukaryota</taxon>
        <taxon>Metazoa</taxon>
        <taxon>Ecdysozoa</taxon>
        <taxon>Arthropoda</taxon>
        <taxon>Crustacea</taxon>
        <taxon>Multicrustacea</taxon>
        <taxon>Malacostraca</taxon>
        <taxon>Eumalacostraca</taxon>
        <taxon>Eucarida</taxon>
        <taxon>Decapoda</taxon>
        <taxon>Pleocyemata</taxon>
        <taxon>Brachyura</taxon>
        <taxon>Eubrachyura</taxon>
        <taxon>Portunoidea</taxon>
        <taxon>Portunidae</taxon>
        <taxon>Portuninae</taxon>
        <taxon>Portunus</taxon>
    </lineage>
</organism>
<sequence>MLCVVWTGRRAACALHACFRLFQFPADGPRHHDSYKEAEHSDNVTEVTHVKRFLFGALIAGESERGSLEGLCSANASPLTWWRSGASPRHYSVPTTPAHFVPLLHAGSDLTPALPHYLAA</sequence>
<proteinExistence type="predicted"/>
<dbReference type="EMBL" id="VSRR010003257">
    <property type="protein sequence ID" value="MPC35359.1"/>
    <property type="molecule type" value="Genomic_DNA"/>
</dbReference>
<comment type="caution">
    <text evidence="1">The sequence shown here is derived from an EMBL/GenBank/DDBJ whole genome shotgun (WGS) entry which is preliminary data.</text>
</comment>
<accession>A0A5B7EQE2</accession>
<evidence type="ECO:0000313" key="1">
    <source>
        <dbReference type="EMBL" id="MPC35359.1"/>
    </source>
</evidence>
<reference evidence="1 2" key="1">
    <citation type="submission" date="2019-05" db="EMBL/GenBank/DDBJ databases">
        <title>Another draft genome of Portunus trituberculatus and its Hox gene families provides insights of decapod evolution.</title>
        <authorList>
            <person name="Jeong J.-H."/>
            <person name="Song I."/>
            <person name="Kim S."/>
            <person name="Choi T."/>
            <person name="Kim D."/>
            <person name="Ryu S."/>
            <person name="Kim W."/>
        </authorList>
    </citation>
    <scope>NUCLEOTIDE SEQUENCE [LARGE SCALE GENOMIC DNA]</scope>
    <source>
        <tissue evidence="1">Muscle</tissue>
    </source>
</reference>
<dbReference type="AlphaFoldDB" id="A0A5B7EQE2"/>